<evidence type="ECO:0000256" key="9">
    <source>
        <dbReference type="ARBA" id="ARBA00023251"/>
    </source>
</evidence>
<keyword evidence="5" id="KW-1003">Cell membrane</keyword>
<dbReference type="RefSeq" id="WP_156354121.1">
    <property type="nucleotide sequence ID" value="NZ_CACRST010000017.1"/>
</dbReference>
<sequence length="458" mass="50202">MNLHQTDFSKGNVYRNILEVAVPMTLAQLLNLLYNIIDRIYIGRIPSAGTTALTGVGICFPIITLITAFTYLFGNGGSPLCSMERGRGNDKEAECLMGNTFSMLILTGIILMTLGYLFYRPVLYAFGASDVTYPYARDYIHIYLLGTLFVMITLGMNPFINSQGFGNMGMLTILIGAILNIILDPLFIFVFHMGVKGAAAATVLSQICSALWVLKFLTGKKAILHLKKDAMKLKWTRVKAIMSLGVSGFMMAFTNSLVQIFCNSTLQTFGGDLYVGVMTVLNSIREITTTPVNGLTSGASPVMSFNYGEKAYDRVKKAIGFVTGLCVAYTLAIWGILKLYPEFFIRIFNSEPALIHKGIPALHIYFFGFCFMALQFAGQSVFVALGKAKYATFFSIFRKVIIVVPLTILLPHIGNLGVNGAFWAEPVSNLIGGCACFFTMLITVLPELSLRPSSGSHK</sequence>
<dbReference type="Pfam" id="PF01554">
    <property type="entry name" value="MatE"/>
    <property type="match status" value="2"/>
</dbReference>
<feature type="transmembrane region" description="Helical" evidence="10">
    <location>
        <begin position="171"/>
        <end position="191"/>
    </location>
</feature>
<dbReference type="GO" id="GO:0015297">
    <property type="term" value="F:antiporter activity"/>
    <property type="evidence" value="ECO:0007669"/>
    <property type="project" value="InterPro"/>
</dbReference>
<dbReference type="PANTHER" id="PTHR43823">
    <property type="entry name" value="SPORULATION PROTEIN YKVU"/>
    <property type="match status" value="1"/>
</dbReference>
<evidence type="ECO:0000256" key="8">
    <source>
        <dbReference type="ARBA" id="ARBA00023136"/>
    </source>
</evidence>
<reference evidence="11" key="1">
    <citation type="submission" date="2019-11" db="EMBL/GenBank/DDBJ databases">
        <authorList>
            <person name="Feng L."/>
        </authorList>
    </citation>
    <scope>NUCLEOTIDE SEQUENCE</scope>
    <source>
        <strain evidence="11">BgluceraseaLFYP119</strain>
    </source>
</reference>
<accession>A0A6N2TVZ0</accession>
<dbReference type="InterPro" id="IPR045070">
    <property type="entry name" value="MATE_MepA-like"/>
</dbReference>
<dbReference type="GO" id="GO:0046677">
    <property type="term" value="P:response to antibiotic"/>
    <property type="evidence" value="ECO:0007669"/>
    <property type="project" value="UniProtKB-KW"/>
</dbReference>
<evidence type="ECO:0000256" key="6">
    <source>
        <dbReference type="ARBA" id="ARBA00022692"/>
    </source>
</evidence>
<dbReference type="InterPro" id="IPR051327">
    <property type="entry name" value="MATE_MepA_subfamily"/>
</dbReference>
<feature type="transmembrane region" description="Helical" evidence="10">
    <location>
        <begin position="49"/>
        <end position="74"/>
    </location>
</feature>
<dbReference type="GO" id="GO:0042910">
    <property type="term" value="F:xenobiotic transmembrane transporter activity"/>
    <property type="evidence" value="ECO:0007669"/>
    <property type="project" value="InterPro"/>
</dbReference>
<evidence type="ECO:0000256" key="7">
    <source>
        <dbReference type="ARBA" id="ARBA00022989"/>
    </source>
</evidence>
<organism evidence="11">
    <name type="scientific">Blautia glucerasea</name>
    <dbReference type="NCBI Taxonomy" id="536633"/>
    <lineage>
        <taxon>Bacteria</taxon>
        <taxon>Bacillati</taxon>
        <taxon>Bacillota</taxon>
        <taxon>Clostridia</taxon>
        <taxon>Lachnospirales</taxon>
        <taxon>Lachnospiraceae</taxon>
        <taxon>Blautia</taxon>
    </lineage>
</organism>
<keyword evidence="4" id="KW-0813">Transport</keyword>
<proteinExistence type="inferred from homology"/>
<keyword evidence="7 10" id="KW-1133">Transmembrane helix</keyword>
<keyword evidence="8 10" id="KW-0472">Membrane</keyword>
<protein>
    <recommendedName>
        <fullName evidence="3">Multidrug export protein MepA</fullName>
    </recommendedName>
</protein>
<evidence type="ECO:0000256" key="5">
    <source>
        <dbReference type="ARBA" id="ARBA00022475"/>
    </source>
</evidence>
<comment type="similarity">
    <text evidence="2">Belongs to the multi antimicrobial extrusion (MATE) (TC 2.A.66.1) family. MepA subfamily.</text>
</comment>
<evidence type="ECO:0000256" key="4">
    <source>
        <dbReference type="ARBA" id="ARBA00022448"/>
    </source>
</evidence>
<dbReference type="GO" id="GO:0005886">
    <property type="term" value="C:plasma membrane"/>
    <property type="evidence" value="ECO:0007669"/>
    <property type="project" value="UniProtKB-SubCell"/>
</dbReference>
<evidence type="ECO:0000256" key="1">
    <source>
        <dbReference type="ARBA" id="ARBA00004651"/>
    </source>
</evidence>
<feature type="transmembrane region" description="Helical" evidence="10">
    <location>
        <begin position="197"/>
        <end position="217"/>
    </location>
</feature>
<evidence type="ECO:0000256" key="2">
    <source>
        <dbReference type="ARBA" id="ARBA00008417"/>
    </source>
</evidence>
<evidence type="ECO:0000256" key="10">
    <source>
        <dbReference type="SAM" id="Phobius"/>
    </source>
</evidence>
<dbReference type="PIRSF" id="PIRSF006603">
    <property type="entry name" value="DinF"/>
    <property type="match status" value="1"/>
</dbReference>
<keyword evidence="6 10" id="KW-0812">Transmembrane</keyword>
<dbReference type="CDD" id="cd13143">
    <property type="entry name" value="MATE_MepA_like"/>
    <property type="match status" value="1"/>
</dbReference>
<dbReference type="InterPro" id="IPR002528">
    <property type="entry name" value="MATE_fam"/>
</dbReference>
<evidence type="ECO:0000313" key="11">
    <source>
        <dbReference type="EMBL" id="VYT10030.1"/>
    </source>
</evidence>
<gene>
    <name evidence="11" type="primary">mepA_10</name>
    <name evidence="11" type="ORF">BGLFYP119_01798</name>
</gene>
<feature type="transmembrane region" description="Helical" evidence="10">
    <location>
        <begin position="238"/>
        <end position="260"/>
    </location>
</feature>
<feature type="transmembrane region" description="Helical" evidence="10">
    <location>
        <begin position="95"/>
        <end position="119"/>
    </location>
</feature>
<comment type="subcellular location">
    <subcellularLocation>
        <location evidence="1">Cell membrane</location>
        <topology evidence="1">Multi-pass membrane protein</topology>
    </subcellularLocation>
</comment>
<name>A0A6N2TVZ0_9FIRM</name>
<feature type="transmembrane region" description="Helical" evidence="10">
    <location>
        <begin position="20"/>
        <end position="37"/>
    </location>
</feature>
<feature type="transmembrane region" description="Helical" evidence="10">
    <location>
        <begin position="318"/>
        <end position="337"/>
    </location>
</feature>
<dbReference type="EMBL" id="CACRST010000017">
    <property type="protein sequence ID" value="VYT10030.1"/>
    <property type="molecule type" value="Genomic_DNA"/>
</dbReference>
<keyword evidence="9" id="KW-0046">Antibiotic resistance</keyword>
<feature type="transmembrane region" description="Helical" evidence="10">
    <location>
        <begin position="430"/>
        <end position="450"/>
    </location>
</feature>
<dbReference type="InterPro" id="IPR048279">
    <property type="entry name" value="MdtK-like"/>
</dbReference>
<dbReference type="PANTHER" id="PTHR43823:SF3">
    <property type="entry name" value="MULTIDRUG EXPORT PROTEIN MEPA"/>
    <property type="match status" value="1"/>
</dbReference>
<feature type="transmembrane region" description="Helical" evidence="10">
    <location>
        <begin position="400"/>
        <end position="424"/>
    </location>
</feature>
<dbReference type="AlphaFoldDB" id="A0A6N2TVZ0"/>
<feature type="transmembrane region" description="Helical" evidence="10">
    <location>
        <begin position="139"/>
        <end position="159"/>
    </location>
</feature>
<evidence type="ECO:0000256" key="3">
    <source>
        <dbReference type="ARBA" id="ARBA00022106"/>
    </source>
</evidence>
<dbReference type="NCBIfam" id="TIGR00797">
    <property type="entry name" value="matE"/>
    <property type="match status" value="1"/>
</dbReference>
<feature type="transmembrane region" description="Helical" evidence="10">
    <location>
        <begin position="364"/>
        <end position="388"/>
    </location>
</feature>